<reference evidence="2 3" key="1">
    <citation type="submission" date="2007-01" db="EMBL/GenBank/DDBJ databases">
        <authorList>
            <person name="Haygood M."/>
            <person name="Podell S."/>
            <person name="Anderson C."/>
            <person name="Hopkinson B."/>
            <person name="Roe K."/>
            <person name="Barbeau K."/>
            <person name="Gaasterland T."/>
            <person name="Ferriera S."/>
            <person name="Johnson J."/>
            <person name="Kravitz S."/>
            <person name="Beeson K."/>
            <person name="Sutton G."/>
            <person name="Rogers Y.-H."/>
            <person name="Friedman R."/>
            <person name="Frazier M."/>
            <person name="Venter J.C."/>
        </authorList>
    </citation>
    <scope>NUCLEOTIDE SEQUENCE [LARGE SCALE GENOMIC DNA]</scope>
    <source>
        <strain evidence="2 3">ATCC 23134</strain>
    </source>
</reference>
<dbReference type="Gene3D" id="3.30.470.30">
    <property type="entry name" value="DNA ligase/mRNA capping enzyme"/>
    <property type="match status" value="1"/>
</dbReference>
<gene>
    <name evidence="2" type="ORF">M23134_01758</name>
</gene>
<dbReference type="eggNOG" id="COG1423">
    <property type="taxonomic scope" value="Bacteria"/>
</dbReference>
<evidence type="ECO:0000313" key="2">
    <source>
        <dbReference type="EMBL" id="EAY24418.1"/>
    </source>
</evidence>
<protein>
    <recommendedName>
        <fullName evidence="1">RNA ligase domain-containing protein</fullName>
    </recommendedName>
</protein>
<dbReference type="PANTHER" id="PTHR43883:SF1">
    <property type="entry name" value="GLUCONOKINASE"/>
    <property type="match status" value="1"/>
</dbReference>
<dbReference type="InterPro" id="IPR052732">
    <property type="entry name" value="Cell-binding_unc_protein"/>
</dbReference>
<evidence type="ECO:0000313" key="3">
    <source>
        <dbReference type="Proteomes" id="UP000004095"/>
    </source>
</evidence>
<keyword evidence="3" id="KW-1185">Reference proteome</keyword>
<dbReference type="Pfam" id="PF09414">
    <property type="entry name" value="RNA_ligase"/>
    <property type="match status" value="1"/>
</dbReference>
<dbReference type="OrthoDB" id="255834at2"/>
<proteinExistence type="predicted"/>
<dbReference type="AlphaFoldDB" id="A1ZYY2"/>
<feature type="domain" description="RNA ligase" evidence="1">
    <location>
        <begin position="35"/>
        <end position="199"/>
    </location>
</feature>
<accession>A1ZYY2</accession>
<dbReference type="Proteomes" id="UP000004095">
    <property type="component" value="Unassembled WGS sequence"/>
</dbReference>
<dbReference type="PANTHER" id="PTHR43883">
    <property type="entry name" value="SLR0207 PROTEIN"/>
    <property type="match status" value="1"/>
</dbReference>
<comment type="caution">
    <text evidence="2">The sequence shown here is derived from an EMBL/GenBank/DDBJ whole genome shotgun (WGS) entry which is preliminary data.</text>
</comment>
<name>A1ZYY2_MICM2</name>
<evidence type="ECO:0000259" key="1">
    <source>
        <dbReference type="Pfam" id="PF09414"/>
    </source>
</evidence>
<dbReference type="InterPro" id="IPR021122">
    <property type="entry name" value="RNA_ligase_dom_REL/Rnl2"/>
</dbReference>
<organism evidence="2 3">
    <name type="scientific">Microscilla marina ATCC 23134</name>
    <dbReference type="NCBI Taxonomy" id="313606"/>
    <lineage>
        <taxon>Bacteria</taxon>
        <taxon>Pseudomonadati</taxon>
        <taxon>Bacteroidota</taxon>
        <taxon>Cytophagia</taxon>
        <taxon>Cytophagales</taxon>
        <taxon>Microscillaceae</taxon>
        <taxon>Microscilla</taxon>
    </lineage>
</organism>
<dbReference type="SUPFAM" id="SSF56091">
    <property type="entry name" value="DNA ligase/mRNA capping enzyme, catalytic domain"/>
    <property type="match status" value="1"/>
</dbReference>
<sequence>MNSKKYPRTYHLPWSPGATSDDKIAAFIDQAIGQPIIITEKLDGENTCLNQHGVFARSHAAPTQNPWSSYLWDIHTRIHYQLDELEVFGESLFAIHSITYTGLQQYFYVFGMRQGTVWLPWEEVVMYADLLDLPLAPVLFEGTVQNEAELKALIDGVLREPSEFESLELGIEVPKEGAVVRLATAFESDDFDQSVFKWVRANHVQTDEHWTRNWKRAPLEHEWIQQQLKKNNRT</sequence>
<dbReference type="EMBL" id="AAWS01000070">
    <property type="protein sequence ID" value="EAY24418.1"/>
    <property type="molecule type" value="Genomic_DNA"/>
</dbReference>
<dbReference type="RefSeq" id="WP_002704879.1">
    <property type="nucleotide sequence ID" value="NZ_AAWS01000070.1"/>
</dbReference>